<accession>A0AAD5H087</accession>
<feature type="compositionally biased region" description="Low complexity" evidence="1">
    <location>
        <begin position="728"/>
        <end position="754"/>
    </location>
</feature>
<dbReference type="Gene3D" id="1.25.10.10">
    <property type="entry name" value="Leucine-rich Repeat Variant"/>
    <property type="match status" value="1"/>
</dbReference>
<dbReference type="PANTHER" id="PTHR23314:SF0">
    <property type="entry name" value="SPERM-ASSOCIATED ANTIGEN 6"/>
    <property type="match status" value="1"/>
</dbReference>
<dbReference type="InterPro" id="IPR011989">
    <property type="entry name" value="ARM-like"/>
</dbReference>
<feature type="compositionally biased region" description="Low complexity" evidence="1">
    <location>
        <begin position="549"/>
        <end position="562"/>
    </location>
</feature>
<protein>
    <submittedName>
        <fullName evidence="2">Uncharacterized protein</fullName>
    </submittedName>
</protein>
<feature type="compositionally biased region" description="Polar residues" evidence="1">
    <location>
        <begin position="444"/>
        <end position="459"/>
    </location>
</feature>
<sequence>MLVALMRHSPELAAAAAAQGGLAAAVCGLADSDAETREGAASALAHMVAHSPELASTTCTAGALMPLVTCLSASGGAADSAATRRFAASALSDIARHSADLAASVVAAGAVGAAAAQLRAPLANDARLKRLLLGMLMYVARADAALAEKVVAAGLIHDISRCLKFSDDAVRQGAARCLRDVARQSPSLAATVVHAPGLLDSLASFAASSPSVQALPALLAFGFAAEHSAELAAHVAAAPGVMPALVAALHDLQAKCLKAASTIIPQLADLGALAALVQDAALLPALQELALARCAAIMAKAPASRALFVTSGALGYLESQAEALPPGCPAAEQIAACLRLFPQASQAPAVVEAAAPATGALSEATVLVQIQEAAADEASAAAELACAAGHPACAGADAGAEAAPVADEVCAGGQEAPAGGAPAFASPQLQEEAAVQDPVADSTVEASESCEQPAGQQRAPSEECLASAAAVVAVEDVQPMQEAADATLPMADAQPAAEPAAEIPASPAQAAAEEAGAAAELEGQAAIEGMKEPEVVTAAEAVGVDQQDLAAADGPRAASDADTVQPVGKEAPAADQQAEAAAAPAVPEPAAGEVSPVSEPAAAAGMQGEADAEAEEETDAGEHVVAAEVAEEQAAVGGRVAEDVGSAEQAADGQAPAAPGAEQQKVAEALAADQQEANAKATPTEEPAPEQEAPEAPAAEQQEAAEVVAGQEAEAEALPAAEQEEPAEAALAQQAGPEEASAAGPPDAEAPAMS</sequence>
<feature type="compositionally biased region" description="Low complexity" evidence="1">
    <location>
        <begin position="623"/>
        <end position="639"/>
    </location>
</feature>
<proteinExistence type="predicted"/>
<dbReference type="SMART" id="SM00185">
    <property type="entry name" value="ARM"/>
    <property type="match status" value="4"/>
</dbReference>
<feature type="region of interest" description="Disordered" evidence="1">
    <location>
        <begin position="429"/>
        <end position="461"/>
    </location>
</feature>
<dbReference type="SUPFAM" id="SSF48371">
    <property type="entry name" value="ARM repeat"/>
    <property type="match status" value="1"/>
</dbReference>
<dbReference type="InterPro" id="IPR016024">
    <property type="entry name" value="ARM-type_fold"/>
</dbReference>
<dbReference type="InterPro" id="IPR000225">
    <property type="entry name" value="Armadillo"/>
</dbReference>
<dbReference type="Proteomes" id="UP001205105">
    <property type="component" value="Unassembled WGS sequence"/>
</dbReference>
<feature type="compositionally biased region" description="Acidic residues" evidence="1">
    <location>
        <begin position="610"/>
        <end position="619"/>
    </location>
</feature>
<dbReference type="PANTHER" id="PTHR23314">
    <property type="entry name" value="SPERM-ASSOCIATED ANTIGEN 6 ARMADILLO REPEAT-CONTAINING"/>
    <property type="match status" value="1"/>
</dbReference>
<evidence type="ECO:0000256" key="1">
    <source>
        <dbReference type="SAM" id="MobiDB-lite"/>
    </source>
</evidence>
<name>A0AAD5H087_9CHLO</name>
<evidence type="ECO:0000313" key="2">
    <source>
        <dbReference type="EMBL" id="KAI7836298.1"/>
    </source>
</evidence>
<dbReference type="AlphaFoldDB" id="A0AAD5H087"/>
<feature type="compositionally biased region" description="Low complexity" evidence="1">
    <location>
        <begin position="676"/>
        <end position="686"/>
    </location>
</feature>
<organism evidence="2 3">
    <name type="scientific">Chlorella ohadii</name>
    <dbReference type="NCBI Taxonomy" id="2649997"/>
    <lineage>
        <taxon>Eukaryota</taxon>
        <taxon>Viridiplantae</taxon>
        <taxon>Chlorophyta</taxon>
        <taxon>core chlorophytes</taxon>
        <taxon>Trebouxiophyceae</taxon>
        <taxon>Chlorellales</taxon>
        <taxon>Chlorellaceae</taxon>
        <taxon>Chlorella clade</taxon>
        <taxon>Chlorella</taxon>
    </lineage>
</organism>
<feature type="region of interest" description="Disordered" evidence="1">
    <location>
        <begin position="549"/>
        <end position="754"/>
    </location>
</feature>
<gene>
    <name evidence="2" type="ORF">COHA_009807</name>
</gene>
<feature type="compositionally biased region" description="Low complexity" evidence="1">
    <location>
        <begin position="647"/>
        <end position="664"/>
    </location>
</feature>
<keyword evidence="3" id="KW-1185">Reference proteome</keyword>
<dbReference type="EMBL" id="JADXDR010000194">
    <property type="protein sequence ID" value="KAI7836298.1"/>
    <property type="molecule type" value="Genomic_DNA"/>
</dbReference>
<feature type="compositionally biased region" description="Low complexity" evidence="1">
    <location>
        <begin position="694"/>
        <end position="721"/>
    </location>
</feature>
<dbReference type="GO" id="GO:0003341">
    <property type="term" value="P:cilium movement"/>
    <property type="evidence" value="ECO:0007669"/>
    <property type="project" value="TreeGrafter"/>
</dbReference>
<reference evidence="2" key="1">
    <citation type="submission" date="2020-11" db="EMBL/GenBank/DDBJ databases">
        <title>Chlorella ohadii genome sequencing and assembly.</title>
        <authorList>
            <person name="Murik O."/>
            <person name="Treves H."/>
            <person name="Kedem I."/>
            <person name="Shotland Y."/>
            <person name="Kaplan A."/>
        </authorList>
    </citation>
    <scope>NUCLEOTIDE SEQUENCE</scope>
    <source>
        <strain evidence="2">1</strain>
    </source>
</reference>
<comment type="caution">
    <text evidence="2">The sequence shown here is derived from an EMBL/GenBank/DDBJ whole genome shotgun (WGS) entry which is preliminary data.</text>
</comment>
<dbReference type="GO" id="GO:0008017">
    <property type="term" value="F:microtubule binding"/>
    <property type="evidence" value="ECO:0007669"/>
    <property type="project" value="TreeGrafter"/>
</dbReference>
<feature type="compositionally biased region" description="Low complexity" evidence="1">
    <location>
        <begin position="570"/>
        <end position="609"/>
    </location>
</feature>
<evidence type="ECO:0000313" key="3">
    <source>
        <dbReference type="Proteomes" id="UP001205105"/>
    </source>
</evidence>
<dbReference type="GO" id="GO:0015630">
    <property type="term" value="C:microtubule cytoskeleton"/>
    <property type="evidence" value="ECO:0007669"/>
    <property type="project" value="TreeGrafter"/>
</dbReference>